<dbReference type="InterPro" id="IPR010982">
    <property type="entry name" value="Lambda_DNA-bd_dom_sf"/>
</dbReference>
<reference evidence="1 2" key="1">
    <citation type="submission" date="2016-11" db="EMBL/GenBank/DDBJ databases">
        <authorList>
            <person name="Jaros S."/>
            <person name="Januszkiewicz K."/>
            <person name="Wedrychowicz H."/>
        </authorList>
    </citation>
    <scope>NUCLEOTIDE SEQUENCE [LARGE SCALE GENOMIC DNA]</scope>
    <source>
        <strain evidence="1 2">DSM 14214</strain>
    </source>
</reference>
<proteinExistence type="predicted"/>
<keyword evidence="2" id="KW-1185">Reference proteome</keyword>
<dbReference type="Proteomes" id="UP000183975">
    <property type="component" value="Unassembled WGS sequence"/>
</dbReference>
<organism evidence="1 2">
    <name type="scientific">Anaerotignum lactatifermentans DSM 14214</name>
    <dbReference type="NCBI Taxonomy" id="1121323"/>
    <lineage>
        <taxon>Bacteria</taxon>
        <taxon>Bacillati</taxon>
        <taxon>Bacillota</taxon>
        <taxon>Clostridia</taxon>
        <taxon>Lachnospirales</taxon>
        <taxon>Anaerotignaceae</taxon>
        <taxon>Anaerotignum</taxon>
    </lineage>
</organism>
<dbReference type="RefSeq" id="WP_084730544.1">
    <property type="nucleotide sequence ID" value="NZ_FRAH01000008.1"/>
</dbReference>
<sequence length="150" mass="17513">MMWEKSTEELAKELFRSKDVASYLKEEKKYLVGSMTLAEYIKSLLEEKKLDSVEVRKSSGIDKTYVYEIFTGKKKNVSRDKLLLLAFAMGLNLEETQRLLQIGGRCQLYSRDQRDAVIMFCIYHGNTVLQTEERLGEMGFDSLFEDERQK</sequence>
<dbReference type="GO" id="GO:0003677">
    <property type="term" value="F:DNA binding"/>
    <property type="evidence" value="ECO:0007669"/>
    <property type="project" value="InterPro"/>
</dbReference>
<evidence type="ECO:0000313" key="2">
    <source>
        <dbReference type="Proteomes" id="UP000183975"/>
    </source>
</evidence>
<dbReference type="AlphaFoldDB" id="A0A1M6MWV1"/>
<accession>A0A1M6MWV1</accession>
<dbReference type="OrthoDB" id="3233490at2"/>
<name>A0A1M6MWV1_9FIRM</name>
<evidence type="ECO:0008006" key="3">
    <source>
        <dbReference type="Google" id="ProtNLM"/>
    </source>
</evidence>
<dbReference type="SUPFAM" id="SSF47413">
    <property type="entry name" value="lambda repressor-like DNA-binding domains"/>
    <property type="match status" value="1"/>
</dbReference>
<protein>
    <recommendedName>
        <fullName evidence="3">XRE family transcriptional regulator</fullName>
    </recommendedName>
</protein>
<dbReference type="Gene3D" id="1.10.260.40">
    <property type="entry name" value="lambda repressor-like DNA-binding domains"/>
    <property type="match status" value="1"/>
</dbReference>
<dbReference type="EMBL" id="FRAH01000008">
    <property type="protein sequence ID" value="SHJ87961.1"/>
    <property type="molecule type" value="Genomic_DNA"/>
</dbReference>
<gene>
    <name evidence="1" type="ORF">SAMN02745138_00705</name>
</gene>
<evidence type="ECO:0000313" key="1">
    <source>
        <dbReference type="EMBL" id="SHJ87961.1"/>
    </source>
</evidence>